<accession>A0ABV6YTM3</accession>
<dbReference type="EMBL" id="JBHPBY010000038">
    <property type="protein sequence ID" value="MFC1849436.1"/>
    <property type="molecule type" value="Genomic_DNA"/>
</dbReference>
<keyword evidence="3" id="KW-1185">Reference proteome</keyword>
<name>A0ABV6YTM3_UNCC1</name>
<protein>
    <recommendedName>
        <fullName evidence="4">Secreted protein</fullName>
    </recommendedName>
</protein>
<evidence type="ECO:0000256" key="1">
    <source>
        <dbReference type="SAM" id="SignalP"/>
    </source>
</evidence>
<evidence type="ECO:0000313" key="2">
    <source>
        <dbReference type="EMBL" id="MFC1849436.1"/>
    </source>
</evidence>
<gene>
    <name evidence="2" type="ORF">ACFL27_04420</name>
</gene>
<sequence length="142" mass="15615">MKRYATVLVLTLVLVVSASIALAQSLYCPYWLDDAAASWSSMIFVYNTDSTDHTVTLTLRKWFNAATKTTHVLTIAAKDILVLDMSTYTGFIPSASPFRGSAEMYAGAYGNGTPVIIGFTFRYITGTYDTIYTEPLFAIPIP</sequence>
<evidence type="ECO:0008006" key="4">
    <source>
        <dbReference type="Google" id="ProtNLM"/>
    </source>
</evidence>
<feature type="signal peptide" evidence="1">
    <location>
        <begin position="1"/>
        <end position="23"/>
    </location>
</feature>
<dbReference type="Proteomes" id="UP001594351">
    <property type="component" value="Unassembled WGS sequence"/>
</dbReference>
<feature type="chain" id="PRO_5045376599" description="Secreted protein" evidence="1">
    <location>
        <begin position="24"/>
        <end position="142"/>
    </location>
</feature>
<evidence type="ECO:0000313" key="3">
    <source>
        <dbReference type="Proteomes" id="UP001594351"/>
    </source>
</evidence>
<keyword evidence="1" id="KW-0732">Signal</keyword>
<organism evidence="2 3">
    <name type="scientific">candidate division CSSED10-310 bacterium</name>
    <dbReference type="NCBI Taxonomy" id="2855610"/>
    <lineage>
        <taxon>Bacteria</taxon>
        <taxon>Bacteria division CSSED10-310</taxon>
    </lineage>
</organism>
<proteinExistence type="predicted"/>
<comment type="caution">
    <text evidence="2">The sequence shown here is derived from an EMBL/GenBank/DDBJ whole genome shotgun (WGS) entry which is preliminary data.</text>
</comment>
<reference evidence="2 3" key="1">
    <citation type="submission" date="2024-09" db="EMBL/GenBank/DDBJ databases">
        <title>Laminarin stimulates single cell rates of sulfate reduction while oxygen inhibits transcriptomic activity in coastal marine sediment.</title>
        <authorList>
            <person name="Lindsay M."/>
            <person name="Orcutt B."/>
            <person name="Emerson D."/>
            <person name="Stepanauskas R."/>
            <person name="D'Angelo T."/>
        </authorList>
    </citation>
    <scope>NUCLEOTIDE SEQUENCE [LARGE SCALE GENOMIC DNA]</scope>
    <source>
        <strain evidence="2">SAG AM-311-K15</strain>
    </source>
</reference>